<dbReference type="SUPFAM" id="SSF56935">
    <property type="entry name" value="Porins"/>
    <property type="match status" value="1"/>
</dbReference>
<evidence type="ECO:0000256" key="1">
    <source>
        <dbReference type="ARBA" id="ARBA00004571"/>
    </source>
</evidence>
<dbReference type="Pfam" id="PF07715">
    <property type="entry name" value="Plug"/>
    <property type="match status" value="1"/>
</dbReference>
<keyword evidence="6 8" id="KW-0472">Membrane</keyword>
<evidence type="ECO:0000256" key="5">
    <source>
        <dbReference type="ARBA" id="ARBA00022729"/>
    </source>
</evidence>
<organism evidence="10 11">
    <name type="scientific">Parapedobacter koreensis</name>
    <dbReference type="NCBI Taxonomy" id="332977"/>
    <lineage>
        <taxon>Bacteria</taxon>
        <taxon>Pseudomonadati</taxon>
        <taxon>Bacteroidota</taxon>
        <taxon>Sphingobacteriia</taxon>
        <taxon>Sphingobacteriales</taxon>
        <taxon>Sphingobacteriaceae</taxon>
        <taxon>Parapedobacter</taxon>
    </lineage>
</organism>
<reference evidence="11" key="1">
    <citation type="submission" date="2016-10" db="EMBL/GenBank/DDBJ databases">
        <authorList>
            <person name="Varghese N."/>
            <person name="Submissions S."/>
        </authorList>
    </citation>
    <scope>NUCLEOTIDE SEQUENCE [LARGE SCALE GENOMIC DNA]</scope>
    <source>
        <strain evidence="11">Jip14</strain>
    </source>
</reference>
<keyword evidence="5" id="KW-0732">Signal</keyword>
<evidence type="ECO:0000256" key="7">
    <source>
        <dbReference type="ARBA" id="ARBA00023237"/>
    </source>
</evidence>
<dbReference type="Gene3D" id="2.170.130.10">
    <property type="entry name" value="TonB-dependent receptor, plug domain"/>
    <property type="match status" value="1"/>
</dbReference>
<dbReference type="Proteomes" id="UP000198916">
    <property type="component" value="Unassembled WGS sequence"/>
</dbReference>
<evidence type="ECO:0000313" key="10">
    <source>
        <dbReference type="EMBL" id="SEK18002.1"/>
    </source>
</evidence>
<dbReference type="AlphaFoldDB" id="A0A1H7F113"/>
<comment type="similarity">
    <text evidence="8">Belongs to the TonB-dependent receptor family.</text>
</comment>
<keyword evidence="4 8" id="KW-0812">Transmembrane</keyword>
<evidence type="ECO:0000256" key="3">
    <source>
        <dbReference type="ARBA" id="ARBA00022452"/>
    </source>
</evidence>
<dbReference type="PANTHER" id="PTHR30069">
    <property type="entry name" value="TONB-DEPENDENT OUTER MEMBRANE RECEPTOR"/>
    <property type="match status" value="1"/>
</dbReference>
<dbReference type="EMBL" id="FNZR01000001">
    <property type="protein sequence ID" value="SEK18002.1"/>
    <property type="molecule type" value="Genomic_DNA"/>
</dbReference>
<sequence>MLSFYAVAQPPRRDTRADTAIRSVQLDEAVVAGKLATTLLQQQPYAIDVVDVGAIRGQNAALNRLLDRVPGVRVRETGGLGSDASYTIHGLSGKSVKFFIDGIPAEQLGGAFGISNFPVNTVERIEVYKGVVPVHLSSDALGGAINIVTRQDPQPYLDLSYAYGSFNTHRAAVSGKWYHTASGFTVQGNAFFNRSDNDYRVWGTGVEVADVTGRPIPGFSARRFNDDYTSYLLRTEIGVAGKRWADKLLFGTSLSSIDRGIQTGRTMAFVFGSVRYDEQTVMPSLTYAKTGLLRGKLDVEIYGSYSHVEGHTLDTSSVKYNWEGRGISTGVHGEMGGIYAQKSSYRFRDGTALWRALVTYRPSERQLLRLAYNSQALSRRGSDALALAEWTIPLRFPQHLYKQVAGVAYELNHGPFKHILAAKYYHYRGRSNAYDYVDTDQRELIPVHRAAQDWGLSYAGRAMLASGTLLKASAEQTMRMPDPVELFGDGTSILNAPGLQPERSFNANAAVQHHFLLGGDMLSIMGGLFFRDTKDLIWLGEGTHLGTARYENLSRIRTVGTEASATYHLAQLLEITTNATYQDIRNRQRYTAAGTPNLVYNDRLRNMPSFLASGEVRIKSTGGLLDAGAASLYLSTHYVPEYYLWWPSLGTPSLKTTIPAQFVQDVGVSYRLKRLPCQLTADCHNLFNRQVYDNYLLQKPGRFISMKINYQLTSK</sequence>
<evidence type="ECO:0000313" key="11">
    <source>
        <dbReference type="Proteomes" id="UP000198916"/>
    </source>
</evidence>
<dbReference type="Gene3D" id="2.40.170.20">
    <property type="entry name" value="TonB-dependent receptor, beta-barrel domain"/>
    <property type="match status" value="1"/>
</dbReference>
<gene>
    <name evidence="10" type="ORF">SAMN05421740_10160</name>
</gene>
<protein>
    <submittedName>
        <fullName evidence="10">Outer membrane receptor proteins, mostly Fe transport</fullName>
    </submittedName>
</protein>
<keyword evidence="7 8" id="KW-0998">Cell outer membrane</keyword>
<dbReference type="InterPro" id="IPR036942">
    <property type="entry name" value="Beta-barrel_TonB_sf"/>
</dbReference>
<keyword evidence="2 8" id="KW-0813">Transport</keyword>
<dbReference type="InterPro" id="IPR012910">
    <property type="entry name" value="Plug_dom"/>
</dbReference>
<evidence type="ECO:0000256" key="2">
    <source>
        <dbReference type="ARBA" id="ARBA00022448"/>
    </source>
</evidence>
<evidence type="ECO:0000256" key="8">
    <source>
        <dbReference type="PROSITE-ProRule" id="PRU01360"/>
    </source>
</evidence>
<dbReference type="GO" id="GO:0015344">
    <property type="term" value="F:siderophore uptake transmembrane transporter activity"/>
    <property type="evidence" value="ECO:0007669"/>
    <property type="project" value="TreeGrafter"/>
</dbReference>
<dbReference type="InterPro" id="IPR037066">
    <property type="entry name" value="Plug_dom_sf"/>
</dbReference>
<name>A0A1H7F113_9SPHI</name>
<dbReference type="PANTHER" id="PTHR30069:SF29">
    <property type="entry name" value="HEMOGLOBIN AND HEMOGLOBIN-HAPTOGLOBIN-BINDING PROTEIN 1-RELATED"/>
    <property type="match status" value="1"/>
</dbReference>
<dbReference type="STRING" id="332977.SAMN05421740_10160"/>
<dbReference type="InterPro" id="IPR039426">
    <property type="entry name" value="TonB-dep_rcpt-like"/>
</dbReference>
<dbReference type="GO" id="GO:0044718">
    <property type="term" value="P:siderophore transmembrane transport"/>
    <property type="evidence" value="ECO:0007669"/>
    <property type="project" value="TreeGrafter"/>
</dbReference>
<proteinExistence type="inferred from homology"/>
<dbReference type="GO" id="GO:0009279">
    <property type="term" value="C:cell outer membrane"/>
    <property type="evidence" value="ECO:0007669"/>
    <property type="project" value="UniProtKB-SubCell"/>
</dbReference>
<feature type="domain" description="TonB-dependent receptor plug" evidence="9">
    <location>
        <begin position="41"/>
        <end position="144"/>
    </location>
</feature>
<evidence type="ECO:0000256" key="4">
    <source>
        <dbReference type="ARBA" id="ARBA00022692"/>
    </source>
</evidence>
<keyword evidence="3 8" id="KW-1134">Transmembrane beta strand</keyword>
<evidence type="ECO:0000259" key="9">
    <source>
        <dbReference type="Pfam" id="PF07715"/>
    </source>
</evidence>
<dbReference type="PROSITE" id="PS52016">
    <property type="entry name" value="TONB_DEPENDENT_REC_3"/>
    <property type="match status" value="1"/>
</dbReference>
<accession>A0A1H7F113</accession>
<keyword evidence="10" id="KW-0675">Receptor</keyword>
<evidence type="ECO:0000256" key="6">
    <source>
        <dbReference type="ARBA" id="ARBA00023136"/>
    </source>
</evidence>
<keyword evidence="11" id="KW-1185">Reference proteome</keyword>
<comment type="subcellular location">
    <subcellularLocation>
        <location evidence="1 8">Cell outer membrane</location>
        <topology evidence="1 8">Multi-pass membrane protein</topology>
    </subcellularLocation>
</comment>